<proteinExistence type="predicted"/>
<keyword evidence="3" id="KW-0720">Serine protease</keyword>
<dbReference type="PANTHER" id="PTHR42884">
    <property type="entry name" value="PROPROTEIN CONVERTASE SUBTILISIN/KEXIN-RELATED"/>
    <property type="match status" value="1"/>
</dbReference>
<dbReference type="Pfam" id="PF00082">
    <property type="entry name" value="Peptidase_S8"/>
    <property type="match status" value="1"/>
</dbReference>
<evidence type="ECO:0000313" key="6">
    <source>
        <dbReference type="Proteomes" id="UP000193061"/>
    </source>
</evidence>
<dbReference type="RefSeq" id="WP_085807332.1">
    <property type="nucleotide sequence ID" value="NZ_FWFX01000015.1"/>
</dbReference>
<keyword evidence="2 5" id="KW-0378">Hydrolase</keyword>
<name>A0A1X7A218_9RHOB</name>
<dbReference type="EMBL" id="FWFX01000015">
    <property type="protein sequence ID" value="SLN68442.1"/>
    <property type="molecule type" value="Genomic_DNA"/>
</dbReference>
<dbReference type="InterPro" id="IPR036852">
    <property type="entry name" value="Peptidase_S8/S53_dom_sf"/>
</dbReference>
<dbReference type="EC" id="3.4.21.-" evidence="5"/>
<dbReference type="PANTHER" id="PTHR42884:SF14">
    <property type="entry name" value="NEUROENDOCRINE CONVERTASE 1"/>
    <property type="match status" value="1"/>
</dbReference>
<feature type="domain" description="Peptidase S8/S53" evidence="4">
    <location>
        <begin position="56"/>
        <end position="472"/>
    </location>
</feature>
<dbReference type="PRINTS" id="PR00723">
    <property type="entry name" value="SUBTILISIN"/>
</dbReference>
<dbReference type="AlphaFoldDB" id="A0A1X7A218"/>
<dbReference type="GO" id="GO:0016485">
    <property type="term" value="P:protein processing"/>
    <property type="evidence" value="ECO:0007669"/>
    <property type="project" value="TreeGrafter"/>
</dbReference>
<sequence length="514" mass="56263">MMKKKCDKNDPSKSDYYYLWHLVSLGVVSLKKNGKDFSHTLWDKLEKKDCLTPSKVLMLDVGCSSDHPNLKGRVDRENSIDFTITPYGSRLHKGDDPGPGDENFKDLDTEGLVLEHLSADDDALFEEVVQHLKASKGYMRSAGDSEKLFSSHGTAITGLAVGGPEITDKEDEPTPGVIPYFGVDPFSKLISIRTGFDDDPLQFAAALLYAWMLKPDVIIMPRGLPDPKASALEPSDDFQAELQSWANREAADLLHRIELMEAHAAGFDPKASQPFDSKKRLWVVVRALFVALSKHVPIVCASGNEGESQMSYPASLATRENGIISVGSVSALGYRSGYSNYGEGLTLVAPSDDMEVFNRHQLRGNDKQLKEFEYLLPEGALEIPYSKQALLATDVPGRFGYDIGGDVEDGEDDDQTGLYTQFGGTSGATALVGGVIALIRRAERRELCECNVRDGCDIKALLVETARRDMPTPDGDINLHTDSMNREGEEALPFESFFGAGLVDAMAAVKKALK</sequence>
<dbReference type="OrthoDB" id="8390372at2"/>
<organism evidence="5 6">
    <name type="scientific">Roseovarius albus</name>
    <dbReference type="NCBI Taxonomy" id="1247867"/>
    <lineage>
        <taxon>Bacteria</taxon>
        <taxon>Pseudomonadati</taxon>
        <taxon>Pseudomonadota</taxon>
        <taxon>Alphaproteobacteria</taxon>
        <taxon>Rhodobacterales</taxon>
        <taxon>Roseobacteraceae</taxon>
        <taxon>Roseovarius</taxon>
    </lineage>
</organism>
<dbReference type="GO" id="GO:0016020">
    <property type="term" value="C:membrane"/>
    <property type="evidence" value="ECO:0007669"/>
    <property type="project" value="TreeGrafter"/>
</dbReference>
<dbReference type="InterPro" id="IPR015500">
    <property type="entry name" value="Peptidase_S8_subtilisin-rel"/>
</dbReference>
<keyword evidence="1 5" id="KW-0645">Protease</keyword>
<dbReference type="Gene3D" id="3.40.50.200">
    <property type="entry name" value="Peptidase S8/S53 domain"/>
    <property type="match status" value="1"/>
</dbReference>
<evidence type="ECO:0000256" key="1">
    <source>
        <dbReference type="ARBA" id="ARBA00022670"/>
    </source>
</evidence>
<gene>
    <name evidence="5" type="primary">wprA</name>
    <name evidence="5" type="ORF">ROA7450_03667</name>
</gene>
<dbReference type="Proteomes" id="UP000193061">
    <property type="component" value="Unassembled WGS sequence"/>
</dbReference>
<evidence type="ECO:0000256" key="3">
    <source>
        <dbReference type="ARBA" id="ARBA00022825"/>
    </source>
</evidence>
<keyword evidence="6" id="KW-1185">Reference proteome</keyword>
<evidence type="ECO:0000313" key="5">
    <source>
        <dbReference type="EMBL" id="SLN68442.1"/>
    </source>
</evidence>
<protein>
    <submittedName>
        <fullName evidence="5">Cell wall-associated protease</fullName>
        <ecNumber evidence="5">3.4.21.-</ecNumber>
    </submittedName>
</protein>
<accession>A0A1X7A218</accession>
<evidence type="ECO:0000256" key="2">
    <source>
        <dbReference type="ARBA" id="ARBA00022801"/>
    </source>
</evidence>
<dbReference type="SUPFAM" id="SSF52743">
    <property type="entry name" value="Subtilisin-like"/>
    <property type="match status" value="1"/>
</dbReference>
<dbReference type="CDD" id="cd00306">
    <property type="entry name" value="Peptidases_S8_S53"/>
    <property type="match status" value="1"/>
</dbReference>
<dbReference type="InterPro" id="IPR000209">
    <property type="entry name" value="Peptidase_S8/S53_dom"/>
</dbReference>
<dbReference type="GO" id="GO:0004252">
    <property type="term" value="F:serine-type endopeptidase activity"/>
    <property type="evidence" value="ECO:0007669"/>
    <property type="project" value="InterPro"/>
</dbReference>
<evidence type="ECO:0000259" key="4">
    <source>
        <dbReference type="Pfam" id="PF00082"/>
    </source>
</evidence>
<reference evidence="5 6" key="1">
    <citation type="submission" date="2017-03" db="EMBL/GenBank/DDBJ databases">
        <authorList>
            <person name="Afonso C.L."/>
            <person name="Miller P.J."/>
            <person name="Scott M.A."/>
            <person name="Spackman E."/>
            <person name="Goraichik I."/>
            <person name="Dimitrov K.M."/>
            <person name="Suarez D.L."/>
            <person name="Swayne D.E."/>
        </authorList>
    </citation>
    <scope>NUCLEOTIDE SEQUENCE [LARGE SCALE GENOMIC DNA]</scope>
    <source>
        <strain evidence="5 6">CECT 7450</strain>
    </source>
</reference>